<reference evidence="2" key="1">
    <citation type="submission" date="2021-04" db="EMBL/GenBank/DDBJ databases">
        <title>Dactylosporangium aurantiacum NRRL B-8018 full assembly.</title>
        <authorList>
            <person name="Hartkoorn R.C."/>
            <person name="Beaudoing E."/>
            <person name="Hot D."/>
        </authorList>
    </citation>
    <scope>NUCLEOTIDE SEQUENCE</scope>
    <source>
        <strain evidence="2">NRRL B-8018</strain>
    </source>
</reference>
<feature type="region of interest" description="Disordered" evidence="1">
    <location>
        <begin position="167"/>
        <end position="186"/>
    </location>
</feature>
<gene>
    <name evidence="2" type="ORF">Daura_27205</name>
</gene>
<dbReference type="AlphaFoldDB" id="A0A9Q9IDD4"/>
<proteinExistence type="predicted"/>
<dbReference type="KEGG" id="daur:Daura_27205"/>
<evidence type="ECO:0000313" key="2">
    <source>
        <dbReference type="EMBL" id="UWZ50520.1"/>
    </source>
</evidence>
<accession>A0A9Q9IDD4</accession>
<evidence type="ECO:0000313" key="3">
    <source>
        <dbReference type="Proteomes" id="UP001058003"/>
    </source>
</evidence>
<dbReference type="Proteomes" id="UP001058003">
    <property type="component" value="Chromosome"/>
</dbReference>
<sequence length="186" mass="19118">MSRQPRDQVSTDGVFLSTPGVFDGTAAGLRHAFKMQFSPTASRHDEDGGGGRTAIGTAFAMDRALLDFGAVQPSAVDLARAERDCELLREAIRKHPEVLTQALDLVTGGRTDVDGIRSAASALQGIGLTERQAYDTGGGIVALLLLAAAALLIEGCDACVTVVETSPQVQPQFPSSPGPADAGGGG</sequence>
<dbReference type="RefSeq" id="WP_033357393.1">
    <property type="nucleotide sequence ID" value="NZ_CP073767.1"/>
</dbReference>
<organism evidence="2 3">
    <name type="scientific">Dactylosporangium aurantiacum</name>
    <dbReference type="NCBI Taxonomy" id="35754"/>
    <lineage>
        <taxon>Bacteria</taxon>
        <taxon>Bacillati</taxon>
        <taxon>Actinomycetota</taxon>
        <taxon>Actinomycetes</taxon>
        <taxon>Micromonosporales</taxon>
        <taxon>Micromonosporaceae</taxon>
        <taxon>Dactylosporangium</taxon>
    </lineage>
</organism>
<dbReference type="EMBL" id="CP073767">
    <property type="protein sequence ID" value="UWZ50520.1"/>
    <property type="molecule type" value="Genomic_DNA"/>
</dbReference>
<feature type="compositionally biased region" description="Low complexity" evidence="1">
    <location>
        <begin position="167"/>
        <end position="180"/>
    </location>
</feature>
<evidence type="ECO:0000256" key="1">
    <source>
        <dbReference type="SAM" id="MobiDB-lite"/>
    </source>
</evidence>
<keyword evidence="3" id="KW-1185">Reference proteome</keyword>
<name>A0A9Q9IDD4_9ACTN</name>
<protein>
    <submittedName>
        <fullName evidence="2">Uncharacterized protein</fullName>
    </submittedName>
</protein>